<dbReference type="InterPro" id="IPR051933">
    <property type="entry name" value="Resuscitation_pf_RpfB"/>
</dbReference>
<dbReference type="GO" id="GO:0019867">
    <property type="term" value="C:outer membrane"/>
    <property type="evidence" value="ECO:0007669"/>
    <property type="project" value="InterPro"/>
</dbReference>
<dbReference type="RefSeq" id="WP_245742463.1">
    <property type="nucleotide sequence ID" value="NZ_FNBG01000018.1"/>
</dbReference>
<organism evidence="3 4">
    <name type="scientific">Fontibacillus panacisegetis</name>
    <dbReference type="NCBI Taxonomy" id="670482"/>
    <lineage>
        <taxon>Bacteria</taxon>
        <taxon>Bacillati</taxon>
        <taxon>Bacillota</taxon>
        <taxon>Bacilli</taxon>
        <taxon>Bacillales</taxon>
        <taxon>Paenibacillaceae</taxon>
        <taxon>Fontibacillus</taxon>
    </lineage>
</organism>
<evidence type="ECO:0000259" key="2">
    <source>
        <dbReference type="Pfam" id="PF06725"/>
    </source>
</evidence>
<dbReference type="PANTHER" id="PTHR39160">
    <property type="entry name" value="CELL WALL-BINDING PROTEIN YOCH"/>
    <property type="match status" value="1"/>
</dbReference>
<dbReference type="SUPFAM" id="SSF50685">
    <property type="entry name" value="Barwin-like endoglucanases"/>
    <property type="match status" value="1"/>
</dbReference>
<dbReference type="GO" id="GO:0004553">
    <property type="term" value="F:hydrolase activity, hydrolyzing O-glycosyl compounds"/>
    <property type="evidence" value="ECO:0007669"/>
    <property type="project" value="InterPro"/>
</dbReference>
<keyword evidence="4" id="KW-1185">Reference proteome</keyword>
<evidence type="ECO:0000313" key="4">
    <source>
        <dbReference type="Proteomes" id="UP000198972"/>
    </source>
</evidence>
<dbReference type="InterPro" id="IPR036908">
    <property type="entry name" value="RlpA-like_sf"/>
</dbReference>
<sequence length="233" mass="25976">MHQITLWNKIGLSCLVVVLVFQGIVSENTINAFSKNLSRTSLYKSQAVQQFEISMWRQQSKILQQSSNQASGSHKMISDSKLDNEAKPVQAKKKTLSVKVMATGYTAGYESTGKRPNHPQYGITFSGVKVRRDKDTVSTIAADLKVFPLGTILYIPGYGYGVVADKGSAIKGHKIDLYFKTTKQVYKEWGKKEVQVQVIRKGNGKLTEAMLKELGKAMEVSKEIPDNLWEKAI</sequence>
<keyword evidence="1" id="KW-0732">Signal</keyword>
<dbReference type="Pfam" id="PF06725">
    <property type="entry name" value="3D"/>
    <property type="match status" value="1"/>
</dbReference>
<proteinExistence type="predicted"/>
<dbReference type="EMBL" id="FNBG01000018">
    <property type="protein sequence ID" value="SDF83150.1"/>
    <property type="molecule type" value="Genomic_DNA"/>
</dbReference>
<evidence type="ECO:0000256" key="1">
    <source>
        <dbReference type="ARBA" id="ARBA00022729"/>
    </source>
</evidence>
<dbReference type="AlphaFoldDB" id="A0A1G7PCG0"/>
<feature type="domain" description="3D" evidence="2">
    <location>
        <begin position="138"/>
        <end position="199"/>
    </location>
</feature>
<dbReference type="GO" id="GO:0009254">
    <property type="term" value="P:peptidoglycan turnover"/>
    <property type="evidence" value="ECO:0007669"/>
    <property type="project" value="InterPro"/>
</dbReference>
<accession>A0A1G7PCG0</accession>
<dbReference type="CDD" id="cd22786">
    <property type="entry name" value="DPBB_YuiC-like"/>
    <property type="match status" value="1"/>
</dbReference>
<reference evidence="3 4" key="1">
    <citation type="submission" date="2016-10" db="EMBL/GenBank/DDBJ databases">
        <authorList>
            <person name="de Groot N.N."/>
        </authorList>
    </citation>
    <scope>NUCLEOTIDE SEQUENCE [LARGE SCALE GENOMIC DNA]</scope>
    <source>
        <strain evidence="3 4">DSM 28129</strain>
    </source>
</reference>
<gene>
    <name evidence="3" type="ORF">SAMN04488542_11818</name>
</gene>
<dbReference type="STRING" id="670482.SAMN04488542_11818"/>
<protein>
    <submittedName>
        <fullName evidence="3">3D (Asp-Asp-Asp) domain-containing protein</fullName>
    </submittedName>
</protein>
<dbReference type="Proteomes" id="UP000198972">
    <property type="component" value="Unassembled WGS sequence"/>
</dbReference>
<name>A0A1G7PCG0_9BACL</name>
<evidence type="ECO:0000313" key="3">
    <source>
        <dbReference type="EMBL" id="SDF83150.1"/>
    </source>
</evidence>
<dbReference type="InterPro" id="IPR010611">
    <property type="entry name" value="3D_dom"/>
</dbReference>
<dbReference type="Gene3D" id="2.40.40.10">
    <property type="entry name" value="RlpA-like domain"/>
    <property type="match status" value="1"/>
</dbReference>
<dbReference type="PANTHER" id="PTHR39160:SF4">
    <property type="entry name" value="RESUSCITATION-PROMOTING FACTOR RPFB"/>
    <property type="match status" value="1"/>
</dbReference>